<name>A0A4R5DMP6_9BACT</name>
<dbReference type="Proteomes" id="UP000294850">
    <property type="component" value="Unassembled WGS sequence"/>
</dbReference>
<reference evidence="1 2" key="1">
    <citation type="submission" date="2019-03" db="EMBL/GenBank/DDBJ databases">
        <title>Dyadobacter AR-3-6 sp. nov., isolated from arctic soil.</title>
        <authorList>
            <person name="Chaudhary D.K."/>
        </authorList>
    </citation>
    <scope>NUCLEOTIDE SEQUENCE [LARGE SCALE GENOMIC DNA]</scope>
    <source>
        <strain evidence="1 2">AR-3-6</strain>
    </source>
</reference>
<comment type="caution">
    <text evidence="1">The sequence shown here is derived from an EMBL/GenBank/DDBJ whole genome shotgun (WGS) entry which is preliminary data.</text>
</comment>
<sequence length="282" mass="32632">MTRSTEFLYEYFVHNNEKDGISFNRIKRVLEGIEPQTDENKFLKYIPLYNLLKYGLIELVGKHTYGLSPSILIKGRDCNLGINFPKITDESVIESLLGLKVIYNSMAYLENDIAQPFEFRNVVRAIPDIRSIIGNSFKEWAEGPEDCESIECYTATGWRNSKIEGGTLFKVRIGSNQFLFKYIVKLSGAKYFQFEAPEFEKFNLAVMLHSINGFSHIKGLEYNSNSQILKTTAYGFPIILERLLFINHILETGKISLSREYHLSRLDFKCLNKIFHHKINKI</sequence>
<dbReference type="RefSeq" id="WP_131959371.1">
    <property type="nucleotide sequence ID" value="NZ_SMFL01000005.1"/>
</dbReference>
<protein>
    <submittedName>
        <fullName evidence="1">Uncharacterized protein</fullName>
    </submittedName>
</protein>
<evidence type="ECO:0000313" key="1">
    <source>
        <dbReference type="EMBL" id="TDE14787.1"/>
    </source>
</evidence>
<organism evidence="1 2">
    <name type="scientific">Dyadobacter psychrotolerans</name>
    <dbReference type="NCBI Taxonomy" id="2541721"/>
    <lineage>
        <taxon>Bacteria</taxon>
        <taxon>Pseudomonadati</taxon>
        <taxon>Bacteroidota</taxon>
        <taxon>Cytophagia</taxon>
        <taxon>Cytophagales</taxon>
        <taxon>Spirosomataceae</taxon>
        <taxon>Dyadobacter</taxon>
    </lineage>
</organism>
<proteinExistence type="predicted"/>
<evidence type="ECO:0000313" key="2">
    <source>
        <dbReference type="Proteomes" id="UP000294850"/>
    </source>
</evidence>
<gene>
    <name evidence="1" type="ORF">E0F88_16505</name>
</gene>
<dbReference type="AlphaFoldDB" id="A0A4R5DMP6"/>
<keyword evidence="2" id="KW-1185">Reference proteome</keyword>
<dbReference type="EMBL" id="SMFL01000005">
    <property type="protein sequence ID" value="TDE14787.1"/>
    <property type="molecule type" value="Genomic_DNA"/>
</dbReference>
<accession>A0A4R5DMP6</accession>